<dbReference type="EMBL" id="BMNE01000003">
    <property type="protein sequence ID" value="GGN79180.1"/>
    <property type="molecule type" value="Genomic_DNA"/>
</dbReference>
<evidence type="ECO:0000313" key="1">
    <source>
        <dbReference type="EMBL" id="GGN79180.1"/>
    </source>
</evidence>
<evidence type="ECO:0000313" key="2">
    <source>
        <dbReference type="Proteomes" id="UP000658127"/>
    </source>
</evidence>
<sequence>MVLGYTPGGRTYLRFFGSCGLRWGDFEQPNGRFDVHDAAILAQALHRVAYCLHSLSTALHSVTTAEGGTLAPAAARAMARAAGRHLQHSVHACDAELNTTAE</sequence>
<reference evidence="2" key="1">
    <citation type="journal article" date="2019" name="Int. J. Syst. Evol. Microbiol.">
        <title>The Global Catalogue of Microorganisms (GCM) 10K type strain sequencing project: providing services to taxonomists for standard genome sequencing and annotation.</title>
        <authorList>
            <consortium name="The Broad Institute Genomics Platform"/>
            <consortium name="The Broad Institute Genome Sequencing Center for Infectious Disease"/>
            <person name="Wu L."/>
            <person name="Ma J."/>
        </authorList>
    </citation>
    <scope>NUCLEOTIDE SEQUENCE [LARGE SCALE GENOMIC DNA]</scope>
    <source>
        <strain evidence="2">CGMCC 4.7329</strain>
    </source>
</reference>
<accession>A0ABQ2KCA8</accession>
<gene>
    <name evidence="1" type="ORF">GCM10011610_27360</name>
</gene>
<name>A0ABQ2KCA8_9NOCA</name>
<keyword evidence="2" id="KW-1185">Reference proteome</keyword>
<proteinExistence type="predicted"/>
<comment type="caution">
    <text evidence="1">The sequence shown here is derived from an EMBL/GenBank/DDBJ whole genome shotgun (WGS) entry which is preliminary data.</text>
</comment>
<dbReference type="Proteomes" id="UP000658127">
    <property type="component" value="Unassembled WGS sequence"/>
</dbReference>
<protein>
    <submittedName>
        <fullName evidence="1">Uncharacterized protein</fullName>
    </submittedName>
</protein>
<organism evidence="1 2">
    <name type="scientific">Nocardia rhizosphaerihabitans</name>
    <dbReference type="NCBI Taxonomy" id="1691570"/>
    <lineage>
        <taxon>Bacteria</taxon>
        <taxon>Bacillati</taxon>
        <taxon>Actinomycetota</taxon>
        <taxon>Actinomycetes</taxon>
        <taxon>Mycobacteriales</taxon>
        <taxon>Nocardiaceae</taxon>
        <taxon>Nocardia</taxon>
    </lineage>
</organism>